<feature type="domain" description="Gcp-like" evidence="1">
    <location>
        <begin position="35"/>
        <end position="120"/>
    </location>
</feature>
<keyword evidence="2" id="KW-0808">Transferase</keyword>
<dbReference type="GO" id="GO:0002949">
    <property type="term" value="P:tRNA threonylcarbamoyladenosine modification"/>
    <property type="evidence" value="ECO:0007669"/>
    <property type="project" value="InterPro"/>
</dbReference>
<evidence type="ECO:0000313" key="3">
    <source>
        <dbReference type="Proteomes" id="UP000284178"/>
    </source>
</evidence>
<evidence type="ECO:0000313" key="2">
    <source>
        <dbReference type="EMBL" id="RGR77099.1"/>
    </source>
</evidence>
<gene>
    <name evidence="2" type="primary">tsaB</name>
    <name evidence="2" type="ORF">DWY25_02060</name>
</gene>
<dbReference type="AlphaFoldDB" id="A0A412G773"/>
<protein>
    <submittedName>
        <fullName evidence="2">tRNA (Adenosine(37)-N6)-threonylcarbamoyltransferase complex dimerization subunit type 1 TsaB</fullName>
    </submittedName>
</protein>
<evidence type="ECO:0000259" key="1">
    <source>
        <dbReference type="Pfam" id="PF00814"/>
    </source>
</evidence>
<dbReference type="GeneID" id="83014194"/>
<organism evidence="2 3">
    <name type="scientific">Holdemania filiformis</name>
    <dbReference type="NCBI Taxonomy" id="61171"/>
    <lineage>
        <taxon>Bacteria</taxon>
        <taxon>Bacillati</taxon>
        <taxon>Bacillota</taxon>
        <taxon>Erysipelotrichia</taxon>
        <taxon>Erysipelotrichales</taxon>
        <taxon>Erysipelotrichaceae</taxon>
        <taxon>Holdemania</taxon>
    </lineage>
</organism>
<dbReference type="InterPro" id="IPR043129">
    <property type="entry name" value="ATPase_NBD"/>
</dbReference>
<dbReference type="EMBL" id="QRUP01000001">
    <property type="protein sequence ID" value="RGR77099.1"/>
    <property type="molecule type" value="Genomic_DNA"/>
</dbReference>
<dbReference type="SUPFAM" id="SSF53067">
    <property type="entry name" value="Actin-like ATPase domain"/>
    <property type="match status" value="1"/>
</dbReference>
<dbReference type="Pfam" id="PF00814">
    <property type="entry name" value="TsaD"/>
    <property type="match status" value="1"/>
</dbReference>
<dbReference type="RefSeq" id="WP_117893019.1">
    <property type="nucleotide sequence ID" value="NZ_CABJCV010000001.1"/>
</dbReference>
<dbReference type="Proteomes" id="UP000284178">
    <property type="component" value="Unassembled WGS sequence"/>
</dbReference>
<comment type="caution">
    <text evidence="2">The sequence shown here is derived from an EMBL/GenBank/DDBJ whole genome shotgun (WGS) entry which is preliminary data.</text>
</comment>
<accession>A0A412G773</accession>
<dbReference type="Gene3D" id="3.30.420.40">
    <property type="match status" value="2"/>
</dbReference>
<dbReference type="GO" id="GO:0016740">
    <property type="term" value="F:transferase activity"/>
    <property type="evidence" value="ECO:0007669"/>
    <property type="project" value="UniProtKB-KW"/>
</dbReference>
<dbReference type="InterPro" id="IPR022496">
    <property type="entry name" value="T6A_TsaB"/>
</dbReference>
<reference evidence="2 3" key="1">
    <citation type="submission" date="2018-08" db="EMBL/GenBank/DDBJ databases">
        <title>A genome reference for cultivated species of the human gut microbiota.</title>
        <authorList>
            <person name="Zou Y."/>
            <person name="Xue W."/>
            <person name="Luo G."/>
        </authorList>
    </citation>
    <scope>NUCLEOTIDE SEQUENCE [LARGE SCALE GENOMIC DNA]</scope>
    <source>
        <strain evidence="2 3">AF24-29</strain>
    </source>
</reference>
<proteinExistence type="predicted"/>
<sequence>MITLCMDTSSKFLVLALIEEDRLIGKRCLSSWKRQSEMIFPQLTELLEECHLTPKAINEVVVTKGPGSYTGVRIAMTVAKVLCATAQLPLYALPTLELIGAGKTRAAVLLDARSQRAYFGMIEKGKLVGKEEVLPLSEIQARIEETGDLELAGDCSLLGLEDCYPDLAEAFLIARPQWQKVENVHLLVPEYLKSADDYLVKKA</sequence>
<keyword evidence="3" id="KW-1185">Reference proteome</keyword>
<name>A0A412G773_9FIRM</name>
<dbReference type="NCBIfam" id="TIGR03725">
    <property type="entry name" value="T6A_YeaZ"/>
    <property type="match status" value="1"/>
</dbReference>
<dbReference type="InterPro" id="IPR000905">
    <property type="entry name" value="Gcp-like_dom"/>
</dbReference>